<feature type="transmembrane region" description="Helical" evidence="8">
    <location>
        <begin position="12"/>
        <end position="28"/>
    </location>
</feature>
<dbReference type="Proteomes" id="UP000185934">
    <property type="component" value="Chromosome"/>
</dbReference>
<evidence type="ECO:0000256" key="8">
    <source>
        <dbReference type="SAM" id="Phobius"/>
    </source>
</evidence>
<comment type="similarity">
    <text evidence="2">Belongs to the autoinducer-2 exporter (AI-2E) (TC 2.A.86) family.</text>
</comment>
<feature type="transmembrane region" description="Helical" evidence="8">
    <location>
        <begin position="271"/>
        <end position="298"/>
    </location>
</feature>
<sequence length="374" mass="41868">MQLRHILRRHWRSILFFIALIAFSVVVYKLRSVLLPFMIGLFMAYVLRPVVLWLEKYTIFPAWLQKQKRAIIVLILFVFIAIFLAIVVTYAVALTANTVSQIFANAGDIINSVTSHLANWLNGVREHLSPEIRARIDDIFAGASTNVSDAVKTTLQRSISLVPTTIGFIFGFAILPVFVFYLLKDWEKIRDGIYRELPQGASIHARNILGIIGKVLGRYLQAELILGSIVGGVTFIALLIMGVNFPLALFLGLLAGFFEAVPTIGPWISGFFAAVLILATYPDLVFWVIGLFLVVQLLENNLLVPRIQGNAQHIHPAVSLLLLILGAYFAGLWGIILAIPLTATIIRIYQYTEDAARFEDHLPLRHHDPAIFEK</sequence>
<evidence type="ECO:0000256" key="5">
    <source>
        <dbReference type="ARBA" id="ARBA00022692"/>
    </source>
</evidence>
<keyword evidence="4" id="KW-1003">Cell membrane</keyword>
<evidence type="ECO:0000256" key="3">
    <source>
        <dbReference type="ARBA" id="ARBA00022448"/>
    </source>
</evidence>
<dbReference type="GO" id="GO:0005886">
    <property type="term" value="C:plasma membrane"/>
    <property type="evidence" value="ECO:0007669"/>
    <property type="project" value="UniProtKB-SubCell"/>
</dbReference>
<dbReference type="OrthoDB" id="146294at2"/>
<dbReference type="PANTHER" id="PTHR21716">
    <property type="entry name" value="TRANSMEMBRANE PROTEIN"/>
    <property type="match status" value="1"/>
</dbReference>
<dbReference type="EMBL" id="CP018258">
    <property type="protein sequence ID" value="APV44444.1"/>
    <property type="molecule type" value="Genomic_DNA"/>
</dbReference>
<feature type="transmembrane region" description="Helical" evidence="8">
    <location>
        <begin position="70"/>
        <end position="93"/>
    </location>
</feature>
<feature type="transmembrane region" description="Helical" evidence="8">
    <location>
        <begin position="318"/>
        <end position="341"/>
    </location>
</feature>
<keyword evidence="5 8" id="KW-0812">Transmembrane</keyword>
<dbReference type="PANTHER" id="PTHR21716:SF53">
    <property type="entry name" value="PERMEASE PERM-RELATED"/>
    <property type="match status" value="1"/>
</dbReference>
<gene>
    <name evidence="9" type="ORF">Dform_01110</name>
</gene>
<dbReference type="KEGG" id="dfo:Dform_01110"/>
<evidence type="ECO:0000313" key="10">
    <source>
        <dbReference type="Proteomes" id="UP000185934"/>
    </source>
</evidence>
<feature type="transmembrane region" description="Helical" evidence="8">
    <location>
        <begin position="34"/>
        <end position="54"/>
    </location>
</feature>
<dbReference type="Pfam" id="PF01594">
    <property type="entry name" value="AI-2E_transport"/>
    <property type="match status" value="1"/>
</dbReference>
<feature type="transmembrane region" description="Helical" evidence="8">
    <location>
        <begin position="161"/>
        <end position="183"/>
    </location>
</feature>
<dbReference type="InterPro" id="IPR002549">
    <property type="entry name" value="AI-2E-like"/>
</dbReference>
<evidence type="ECO:0000256" key="4">
    <source>
        <dbReference type="ARBA" id="ARBA00022475"/>
    </source>
</evidence>
<evidence type="ECO:0000256" key="2">
    <source>
        <dbReference type="ARBA" id="ARBA00009773"/>
    </source>
</evidence>
<protein>
    <submittedName>
        <fullName evidence="9">Putative PurR-regulated permease PerM</fullName>
    </submittedName>
</protein>
<dbReference type="STRING" id="1839801.Dform_01110"/>
<dbReference type="AlphaFoldDB" id="A0A1P8F7J1"/>
<evidence type="ECO:0000256" key="6">
    <source>
        <dbReference type="ARBA" id="ARBA00022989"/>
    </source>
</evidence>
<organism evidence="9 10">
    <name type="scientific">Dehalogenimonas formicexedens</name>
    <dbReference type="NCBI Taxonomy" id="1839801"/>
    <lineage>
        <taxon>Bacteria</taxon>
        <taxon>Bacillati</taxon>
        <taxon>Chloroflexota</taxon>
        <taxon>Dehalococcoidia</taxon>
        <taxon>Dehalococcoidales</taxon>
        <taxon>Dehalococcoidaceae</taxon>
        <taxon>Dehalogenimonas</taxon>
    </lineage>
</organism>
<keyword evidence="10" id="KW-1185">Reference proteome</keyword>
<name>A0A1P8F7J1_9CHLR</name>
<dbReference type="RefSeq" id="WP_076004126.1">
    <property type="nucleotide sequence ID" value="NZ_CP018258.1"/>
</dbReference>
<dbReference type="GO" id="GO:0055085">
    <property type="term" value="P:transmembrane transport"/>
    <property type="evidence" value="ECO:0007669"/>
    <property type="project" value="TreeGrafter"/>
</dbReference>
<keyword evidence="3" id="KW-0813">Transport</keyword>
<evidence type="ECO:0000256" key="7">
    <source>
        <dbReference type="ARBA" id="ARBA00023136"/>
    </source>
</evidence>
<accession>A0A1P8F7J1</accession>
<evidence type="ECO:0000313" key="9">
    <source>
        <dbReference type="EMBL" id="APV44444.1"/>
    </source>
</evidence>
<keyword evidence="6 8" id="KW-1133">Transmembrane helix</keyword>
<comment type="subcellular location">
    <subcellularLocation>
        <location evidence="1">Cell membrane</location>
        <topology evidence="1">Multi-pass membrane protein</topology>
    </subcellularLocation>
</comment>
<evidence type="ECO:0000256" key="1">
    <source>
        <dbReference type="ARBA" id="ARBA00004651"/>
    </source>
</evidence>
<keyword evidence="7 8" id="KW-0472">Membrane</keyword>
<reference evidence="10" key="1">
    <citation type="submission" date="2016-11" db="EMBL/GenBank/DDBJ databases">
        <title>Dehalogenimonas formicexedens sp. nov., a chlorinated alkane respiring bacterium isolated from contaminated groundwater.</title>
        <authorList>
            <person name="Key T.A."/>
            <person name="Bowman K.S."/>
            <person name="Lee I."/>
            <person name="Chun J."/>
            <person name="Albuquerque L."/>
            <person name="da Costa M.S."/>
            <person name="Rainey F.A."/>
            <person name="Moe W.M."/>
        </authorList>
    </citation>
    <scope>NUCLEOTIDE SEQUENCE [LARGE SCALE GENOMIC DNA]</scope>
    <source>
        <strain evidence="10">NSZ-14</strain>
    </source>
</reference>
<feature type="transmembrane region" description="Helical" evidence="8">
    <location>
        <begin position="224"/>
        <end position="241"/>
    </location>
</feature>
<proteinExistence type="inferred from homology"/>